<name>A0A3N1D1L6_9ACTN</name>
<dbReference type="Gene3D" id="1.10.10.10">
    <property type="entry name" value="Winged helix-like DNA-binding domain superfamily/Winged helix DNA-binding domain"/>
    <property type="match status" value="1"/>
</dbReference>
<dbReference type="SUPFAM" id="SSF46785">
    <property type="entry name" value="Winged helix' DNA-binding domain"/>
    <property type="match status" value="1"/>
</dbReference>
<dbReference type="InterPro" id="IPR036390">
    <property type="entry name" value="WH_DNA-bd_sf"/>
</dbReference>
<accession>A0A3N1D1L6</accession>
<protein>
    <submittedName>
        <fullName evidence="2">DNA-binding MarR family transcriptional regulator</fullName>
    </submittedName>
</protein>
<evidence type="ECO:0000313" key="2">
    <source>
        <dbReference type="EMBL" id="ROO87402.1"/>
    </source>
</evidence>
<dbReference type="RefSeq" id="WP_123666690.1">
    <property type="nucleotide sequence ID" value="NZ_RJKE01000001.1"/>
</dbReference>
<dbReference type="GO" id="GO:0003700">
    <property type="term" value="F:DNA-binding transcription factor activity"/>
    <property type="evidence" value="ECO:0007669"/>
    <property type="project" value="InterPro"/>
</dbReference>
<gene>
    <name evidence="2" type="ORF">EDD29_5009</name>
</gene>
<dbReference type="InterPro" id="IPR036388">
    <property type="entry name" value="WH-like_DNA-bd_sf"/>
</dbReference>
<organism evidence="2 3">
    <name type="scientific">Actinocorallia herbida</name>
    <dbReference type="NCBI Taxonomy" id="58109"/>
    <lineage>
        <taxon>Bacteria</taxon>
        <taxon>Bacillati</taxon>
        <taxon>Actinomycetota</taxon>
        <taxon>Actinomycetes</taxon>
        <taxon>Streptosporangiales</taxon>
        <taxon>Thermomonosporaceae</taxon>
        <taxon>Actinocorallia</taxon>
    </lineage>
</organism>
<dbReference type="SMART" id="SM00347">
    <property type="entry name" value="HTH_MARR"/>
    <property type="match status" value="1"/>
</dbReference>
<proteinExistence type="predicted"/>
<evidence type="ECO:0000259" key="1">
    <source>
        <dbReference type="SMART" id="SM00347"/>
    </source>
</evidence>
<dbReference type="AlphaFoldDB" id="A0A3N1D1L6"/>
<sequence>MDDAISVIEYETLLLGRHRSGRTLRPSDLPCLDRSAFAVLSRIQAEGPMSIRRLSEVFGLDLSTINRQTNSMIRSGLLAHANDPEGGIARLLCLTPEGERRLSGERAANIRGLERVLLPWSSDDISAFAEYLRRFNSDVESLANRPFPAPVTAAPTGGS</sequence>
<dbReference type="GO" id="GO:0003677">
    <property type="term" value="F:DNA binding"/>
    <property type="evidence" value="ECO:0007669"/>
    <property type="project" value="UniProtKB-KW"/>
</dbReference>
<dbReference type="Pfam" id="PF13412">
    <property type="entry name" value="HTH_24"/>
    <property type="match status" value="1"/>
</dbReference>
<comment type="caution">
    <text evidence="2">The sequence shown here is derived from an EMBL/GenBank/DDBJ whole genome shotgun (WGS) entry which is preliminary data.</text>
</comment>
<dbReference type="InterPro" id="IPR000835">
    <property type="entry name" value="HTH_MarR-typ"/>
</dbReference>
<dbReference type="Proteomes" id="UP000272400">
    <property type="component" value="Unassembled WGS sequence"/>
</dbReference>
<evidence type="ECO:0000313" key="3">
    <source>
        <dbReference type="Proteomes" id="UP000272400"/>
    </source>
</evidence>
<dbReference type="OrthoDB" id="3239785at2"/>
<keyword evidence="2" id="KW-0238">DNA-binding</keyword>
<feature type="domain" description="HTH marR-type" evidence="1">
    <location>
        <begin position="27"/>
        <end position="125"/>
    </location>
</feature>
<reference evidence="2 3" key="1">
    <citation type="submission" date="2018-11" db="EMBL/GenBank/DDBJ databases">
        <title>Sequencing the genomes of 1000 actinobacteria strains.</title>
        <authorList>
            <person name="Klenk H.-P."/>
        </authorList>
    </citation>
    <scope>NUCLEOTIDE SEQUENCE [LARGE SCALE GENOMIC DNA]</scope>
    <source>
        <strain evidence="2 3">DSM 44254</strain>
    </source>
</reference>
<keyword evidence="3" id="KW-1185">Reference proteome</keyword>
<dbReference type="EMBL" id="RJKE01000001">
    <property type="protein sequence ID" value="ROO87402.1"/>
    <property type="molecule type" value="Genomic_DNA"/>
</dbReference>